<keyword evidence="3 7" id="KW-0812">Transmembrane</keyword>
<evidence type="ECO:0000256" key="3">
    <source>
        <dbReference type="ARBA" id="ARBA00022692"/>
    </source>
</evidence>
<name>A0A517YDP5_9BACT</name>
<evidence type="ECO:0000259" key="8">
    <source>
        <dbReference type="PROSITE" id="PS50156"/>
    </source>
</evidence>
<gene>
    <name evidence="9" type="ORF">ETAA8_33620</name>
</gene>
<reference evidence="9 10" key="1">
    <citation type="submission" date="2019-02" db="EMBL/GenBank/DDBJ databases">
        <title>Deep-cultivation of Planctomycetes and their phenomic and genomic characterization uncovers novel biology.</title>
        <authorList>
            <person name="Wiegand S."/>
            <person name="Jogler M."/>
            <person name="Boedeker C."/>
            <person name="Pinto D."/>
            <person name="Vollmers J."/>
            <person name="Rivas-Marin E."/>
            <person name="Kohn T."/>
            <person name="Peeters S.H."/>
            <person name="Heuer A."/>
            <person name="Rast P."/>
            <person name="Oberbeckmann S."/>
            <person name="Bunk B."/>
            <person name="Jeske O."/>
            <person name="Meyerdierks A."/>
            <person name="Storesund J.E."/>
            <person name="Kallscheuer N."/>
            <person name="Luecker S."/>
            <person name="Lage O.M."/>
            <person name="Pohl T."/>
            <person name="Merkel B.J."/>
            <person name="Hornburger P."/>
            <person name="Mueller R.-W."/>
            <person name="Bruemmer F."/>
            <person name="Labrenz M."/>
            <person name="Spormann A.M."/>
            <person name="Op den Camp H."/>
            <person name="Overmann J."/>
            <person name="Amann R."/>
            <person name="Jetten M.S.M."/>
            <person name="Mascher T."/>
            <person name="Medema M.H."/>
            <person name="Devos D.P."/>
            <person name="Kaster A.-K."/>
            <person name="Ovreas L."/>
            <person name="Rohde M."/>
            <person name="Galperin M.Y."/>
            <person name="Jogler C."/>
        </authorList>
    </citation>
    <scope>NUCLEOTIDE SEQUENCE [LARGE SCALE GENOMIC DNA]</scope>
    <source>
        <strain evidence="9 10">ETA_A8</strain>
    </source>
</reference>
<evidence type="ECO:0000256" key="1">
    <source>
        <dbReference type="ARBA" id="ARBA00004651"/>
    </source>
</evidence>
<dbReference type="InterPro" id="IPR000731">
    <property type="entry name" value="SSD"/>
</dbReference>
<evidence type="ECO:0000313" key="9">
    <source>
        <dbReference type="EMBL" id="QDU28262.1"/>
    </source>
</evidence>
<dbReference type="Pfam" id="PF03176">
    <property type="entry name" value="MMPL"/>
    <property type="match status" value="2"/>
</dbReference>
<dbReference type="RefSeq" id="WP_145090255.1">
    <property type="nucleotide sequence ID" value="NZ_CP036274.1"/>
</dbReference>
<feature type="transmembrane region" description="Helical" evidence="7">
    <location>
        <begin position="1059"/>
        <end position="1082"/>
    </location>
</feature>
<dbReference type="GO" id="GO:0005886">
    <property type="term" value="C:plasma membrane"/>
    <property type="evidence" value="ECO:0007669"/>
    <property type="project" value="UniProtKB-SubCell"/>
</dbReference>
<accession>A0A517YDP5</accession>
<keyword evidence="5 7" id="KW-0472">Membrane</keyword>
<feature type="transmembrane region" description="Helical" evidence="7">
    <location>
        <begin position="12"/>
        <end position="30"/>
    </location>
</feature>
<dbReference type="OrthoDB" id="2112773at2"/>
<dbReference type="EMBL" id="CP036274">
    <property type="protein sequence ID" value="QDU28262.1"/>
    <property type="molecule type" value="Genomic_DNA"/>
</dbReference>
<feature type="compositionally biased region" description="Polar residues" evidence="6">
    <location>
        <begin position="130"/>
        <end position="140"/>
    </location>
</feature>
<sequence>MTEKTTFFGRRAIIVLMIVFFLVPFALRGARMSVLGMKNDVRDWLPKGFSETAELAWFRQHFLSEQFVVVSWDGCTGNEADQRYKLFLAKLKPEEAPSKLAAEQAAVAKREQAALAKLNSEGQEAANDGAGSSETISDATEQVADEASPTRYIHQADFIGDRLGLYLPKYVDGSFDVAENWGMRGEKWLRGRANPDSDSVEEAWYYITPDGDLYRWDGVDAPLASAYRELQRKIAPQPVRGQLVHSFGKVDGPWYFAEPRRLRAQLFKTVTTGPDVLASLVRPGGELASNPEEAKERLTGMLFGPNGEQTCMVLTLSDAAKHNLHLVLGRGGLGKPRGRLYEIAQESNISEQQLRLGGPPVDNVAIDEEGSITLVRLIGMTAILGLGLSLACFRTISATIMVFLVGGISAVVTLAMMWWFGDTVDAIAMSMPALVYVLGLSGAAHTINYYYDAVEEKGLIGAPERAIMKSWKPALLCNITTAIGLFSLITSELAPIRKFGFYAGLGVLATLIITHTYLPAALQIWPQIRKKKAAGADDRPWLDTFLGDFWQKLGGFIVRNHAVVAIVCIIVIAATGYGVMYTNTSVNMLRMFHSKAKIIQDYEWLEANLGELVPMEIVVRVPKASLLPPAAELTAENLRVDELTQQFESATDPAEKQKFATELGKLEVVQLQRQKQMPFLERMELAARVQRVVQQEFGATGNGKIGRAMSAATFVRNLPEPKGDSRSMLTRGATSKRLEAHREEFLHSDYLRLDEQDQSELWRVSIRVGATKGVDYGTLIHELKDAVEPILSAQQRRDHIMQELIAKRGNKSPANSKVLLLGVPAPAPQEVAAAPAANQNGTTKRQVNQTAIFSEALTDMLTIKRLKVITFIPGVDEAPANWKEYLGNFDCVVLISDQAAYSGFDLSRATKLLVDARDHKFDGNELNSAARRSKSDVGLTHATYTGVVPIVYKAQRTLLNSLIESTFWSFITITPLMMFISRSFWGGLVAMLPNVLPVLMVFGGMGWLGIDVDVGSMMTASIALGVAVDDTIHYLNWYREELDRLKDRKLAILAAYKHCATPTFQAAIISGLGLSVFALSTFTPTQRFGYLMLVILWMGVVAELIFFPALLAGPLGVVFKPRKRKDEDLAITPELQLPLAAVPVPAASEAESVSSVPQPAGKAALLNHLRQDNSHSRRH</sequence>
<feature type="transmembrane region" description="Helical" evidence="7">
    <location>
        <begin position="501"/>
        <end position="522"/>
    </location>
</feature>
<dbReference type="InterPro" id="IPR050545">
    <property type="entry name" value="Mycobact_MmpL"/>
</dbReference>
<proteinExistence type="predicted"/>
<feature type="transmembrane region" description="Helical" evidence="7">
    <location>
        <begin position="1088"/>
        <end position="1119"/>
    </location>
</feature>
<dbReference type="KEGG" id="aagg:ETAA8_33620"/>
<dbReference type="SUPFAM" id="SSF82866">
    <property type="entry name" value="Multidrug efflux transporter AcrB transmembrane domain"/>
    <property type="match status" value="2"/>
</dbReference>
<evidence type="ECO:0000313" key="10">
    <source>
        <dbReference type="Proteomes" id="UP000315017"/>
    </source>
</evidence>
<dbReference type="PANTHER" id="PTHR33406">
    <property type="entry name" value="MEMBRANE PROTEIN MJ1562-RELATED"/>
    <property type="match status" value="1"/>
</dbReference>
<dbReference type="PANTHER" id="PTHR33406:SF12">
    <property type="entry name" value="BLR2997 PROTEIN"/>
    <property type="match status" value="1"/>
</dbReference>
<keyword evidence="10" id="KW-1185">Reference proteome</keyword>
<evidence type="ECO:0000256" key="7">
    <source>
        <dbReference type="SAM" id="Phobius"/>
    </source>
</evidence>
<feature type="transmembrane region" description="Helical" evidence="7">
    <location>
        <begin position="987"/>
        <end position="1010"/>
    </location>
</feature>
<feature type="domain" description="SSD" evidence="8">
    <location>
        <begin position="409"/>
        <end position="524"/>
    </location>
</feature>
<feature type="transmembrane region" description="Helical" evidence="7">
    <location>
        <begin position="471"/>
        <end position="489"/>
    </location>
</feature>
<dbReference type="Gene3D" id="1.20.1640.10">
    <property type="entry name" value="Multidrug efflux transporter AcrB transmembrane domain"/>
    <property type="match status" value="2"/>
</dbReference>
<feature type="domain" description="SSD" evidence="8">
    <location>
        <begin position="987"/>
        <end position="1113"/>
    </location>
</feature>
<comment type="subcellular location">
    <subcellularLocation>
        <location evidence="1">Cell membrane</location>
        <topology evidence="1">Multi-pass membrane protein</topology>
    </subcellularLocation>
</comment>
<evidence type="ECO:0000256" key="5">
    <source>
        <dbReference type="ARBA" id="ARBA00023136"/>
    </source>
</evidence>
<protein>
    <submittedName>
        <fullName evidence="9">MMPL family protein</fullName>
    </submittedName>
</protein>
<keyword evidence="2" id="KW-1003">Cell membrane</keyword>
<organism evidence="9 10">
    <name type="scientific">Anatilimnocola aggregata</name>
    <dbReference type="NCBI Taxonomy" id="2528021"/>
    <lineage>
        <taxon>Bacteria</taxon>
        <taxon>Pseudomonadati</taxon>
        <taxon>Planctomycetota</taxon>
        <taxon>Planctomycetia</taxon>
        <taxon>Pirellulales</taxon>
        <taxon>Pirellulaceae</taxon>
        <taxon>Anatilimnocola</taxon>
    </lineage>
</organism>
<feature type="transmembrane region" description="Helical" evidence="7">
    <location>
        <begin position="562"/>
        <end position="581"/>
    </location>
</feature>
<dbReference type="PROSITE" id="PS50156">
    <property type="entry name" value="SSD"/>
    <property type="match status" value="2"/>
</dbReference>
<evidence type="ECO:0000256" key="4">
    <source>
        <dbReference type="ARBA" id="ARBA00022989"/>
    </source>
</evidence>
<feature type="transmembrane region" description="Helical" evidence="7">
    <location>
        <begin position="400"/>
        <end position="421"/>
    </location>
</feature>
<dbReference type="Proteomes" id="UP000315017">
    <property type="component" value="Chromosome"/>
</dbReference>
<evidence type="ECO:0000256" key="2">
    <source>
        <dbReference type="ARBA" id="ARBA00022475"/>
    </source>
</evidence>
<feature type="transmembrane region" description="Helical" evidence="7">
    <location>
        <begin position="374"/>
        <end position="393"/>
    </location>
</feature>
<evidence type="ECO:0000256" key="6">
    <source>
        <dbReference type="SAM" id="MobiDB-lite"/>
    </source>
</evidence>
<keyword evidence="4 7" id="KW-1133">Transmembrane helix</keyword>
<feature type="transmembrane region" description="Helical" evidence="7">
    <location>
        <begin position="433"/>
        <end position="451"/>
    </location>
</feature>
<dbReference type="InterPro" id="IPR004869">
    <property type="entry name" value="MMPL_dom"/>
</dbReference>
<dbReference type="AlphaFoldDB" id="A0A517YDP5"/>
<feature type="region of interest" description="Disordered" evidence="6">
    <location>
        <begin position="120"/>
        <end position="148"/>
    </location>
</feature>